<proteinExistence type="predicted"/>
<gene>
    <name evidence="3" type="ORF">D7223_31065</name>
</gene>
<evidence type="ECO:0000256" key="1">
    <source>
        <dbReference type="SAM" id="MobiDB-lite"/>
    </source>
</evidence>
<evidence type="ECO:0000259" key="2">
    <source>
        <dbReference type="Pfam" id="PF16466"/>
    </source>
</evidence>
<feature type="domain" description="DUF5047" evidence="2">
    <location>
        <begin position="134"/>
        <end position="230"/>
    </location>
</feature>
<dbReference type="EMBL" id="RBAK01000021">
    <property type="protein sequence ID" value="RKN38447.1"/>
    <property type="molecule type" value="Genomic_DNA"/>
</dbReference>
<feature type="region of interest" description="Disordered" evidence="1">
    <location>
        <begin position="1"/>
        <end position="59"/>
    </location>
</feature>
<protein>
    <submittedName>
        <fullName evidence="3">DUF5047 domain-containing protein</fullName>
    </submittedName>
</protein>
<dbReference type="Pfam" id="PF16466">
    <property type="entry name" value="DUF5047"/>
    <property type="match status" value="1"/>
</dbReference>
<comment type="caution">
    <text evidence="3">The sequence shown here is derived from an EMBL/GenBank/DDBJ whole genome shotgun (WGS) entry which is preliminary data.</text>
</comment>
<sequence>MDVPGGRRGRADRRDAGDAGADVADGHPTVGAPDLRRRGHRPGTADAPGPRRRLPDVAGRGAGGVRVITLSAEAASVLTGSYRLRVAVESWLGEQLLAEDVPVASASEDVDRSLRVPERIALTVPRHDRGTSWSPVTDDHPLAASGQRLRVQLGVDLGGGTTEWIQRGWFVVQESTADGDAVTVEAVGMLALVDEARLVSPFQPSGSLVSTLRGLVEPALTVVVDPALADRSVPAGVNYDEDRLGAVMELLDAWPADAAVTEDGYLFVSPATPSTTPVLTLTDGAGGTVVTTAGKSTRDGAFNVVVARGVAADGGQIQGVAYDRFGPKAIGGEFNPLPVPFFYASPLLTTVAQCTAAAETVLARRRRTTARQFTVRTVPHPGLQAGDTVAVTADEYTGLCVVETLSLPYTAGGGPQTLTVRSLT</sequence>
<accession>A0A3A9YT32</accession>
<evidence type="ECO:0000313" key="4">
    <source>
        <dbReference type="Proteomes" id="UP000281726"/>
    </source>
</evidence>
<keyword evidence="4" id="KW-1185">Reference proteome</keyword>
<name>A0A3A9YT32_9ACTN</name>
<dbReference type="AlphaFoldDB" id="A0A3A9YT32"/>
<dbReference type="InterPro" id="IPR032490">
    <property type="entry name" value="DUF5047"/>
</dbReference>
<reference evidence="3 4" key="1">
    <citation type="journal article" date="2004" name="Syst. Appl. Microbiol.">
        <title>Cryptoendolithic actinomycetes from antarctic sandstone rock samples: Micromonospora endolithica sp. nov. and two isolates related to Micromonospora coerulea Jensen 1932.</title>
        <authorList>
            <person name="Hirsch P."/>
            <person name="Mevs U."/>
            <person name="Kroppenstedt R.M."/>
            <person name="Schumann P."/>
            <person name="Stackebrandt E."/>
        </authorList>
    </citation>
    <scope>NUCLEOTIDE SEQUENCE [LARGE SCALE GENOMIC DNA]</scope>
    <source>
        <strain evidence="3 4">JCM 12677</strain>
    </source>
</reference>
<dbReference type="Proteomes" id="UP000281726">
    <property type="component" value="Unassembled WGS sequence"/>
</dbReference>
<organism evidence="3 4">
    <name type="scientific">Micromonospora endolithica</name>
    <dbReference type="NCBI Taxonomy" id="230091"/>
    <lineage>
        <taxon>Bacteria</taxon>
        <taxon>Bacillati</taxon>
        <taxon>Actinomycetota</taxon>
        <taxon>Actinomycetes</taxon>
        <taxon>Micromonosporales</taxon>
        <taxon>Micromonosporaceae</taxon>
        <taxon>Micromonospora</taxon>
    </lineage>
</organism>
<evidence type="ECO:0000313" key="3">
    <source>
        <dbReference type="EMBL" id="RKN38447.1"/>
    </source>
</evidence>
<dbReference type="OrthoDB" id="4320040at2"/>